<sequence length="40" mass="4126">MVASPARPVPPAPQPSSMVVSAPHPYALGHAREPPGKLLN</sequence>
<organism evidence="2">
    <name type="scientific">Cupriavidus taiwanensis</name>
    <dbReference type="NCBI Taxonomy" id="164546"/>
    <lineage>
        <taxon>Bacteria</taxon>
        <taxon>Pseudomonadati</taxon>
        <taxon>Pseudomonadota</taxon>
        <taxon>Betaproteobacteria</taxon>
        <taxon>Burkholderiales</taxon>
        <taxon>Burkholderiaceae</taxon>
        <taxon>Cupriavidus</taxon>
    </lineage>
</organism>
<dbReference type="Proteomes" id="UP000256780">
    <property type="component" value="Chromosome CBM2587_b"/>
</dbReference>
<proteinExistence type="predicted"/>
<evidence type="ECO:0000313" key="2">
    <source>
        <dbReference type="EMBL" id="SOY60341.1"/>
    </source>
</evidence>
<dbReference type="EMBL" id="OFSQ01000030">
    <property type="protein sequence ID" value="SOY60341.1"/>
    <property type="molecule type" value="Genomic_DNA"/>
</dbReference>
<protein>
    <submittedName>
        <fullName evidence="2">Uncharacterized protein</fullName>
    </submittedName>
</protein>
<feature type="compositionally biased region" description="Basic and acidic residues" evidence="1">
    <location>
        <begin position="30"/>
        <end position="40"/>
    </location>
</feature>
<gene>
    <name evidence="2" type="ORF">CBM2587_B100020</name>
</gene>
<accession>A0A375C0R3</accession>
<dbReference type="AlphaFoldDB" id="A0A375C0R3"/>
<reference evidence="2" key="1">
    <citation type="submission" date="2018-01" db="EMBL/GenBank/DDBJ databases">
        <authorList>
            <person name="Clerissi C."/>
        </authorList>
    </citation>
    <scope>NUCLEOTIDE SEQUENCE</scope>
    <source>
        <strain evidence="2">Cupriavidus sp. LMG 19464</strain>
    </source>
</reference>
<name>A0A375C0R3_9BURK</name>
<feature type="region of interest" description="Disordered" evidence="1">
    <location>
        <begin position="1"/>
        <end position="40"/>
    </location>
</feature>
<comment type="caution">
    <text evidence="2">The sequence shown here is derived from an EMBL/GenBank/DDBJ whole genome shotgun (WGS) entry which is preliminary data.</text>
</comment>
<evidence type="ECO:0000256" key="1">
    <source>
        <dbReference type="SAM" id="MobiDB-lite"/>
    </source>
</evidence>